<evidence type="ECO:0000313" key="4">
    <source>
        <dbReference type="Proteomes" id="UP000000657"/>
    </source>
</evidence>
<gene>
    <name evidence="3" type="ordered locus">FRAAL5490</name>
</gene>
<dbReference type="InterPro" id="IPR017972">
    <property type="entry name" value="Cyt_P450_CS"/>
</dbReference>
<keyword evidence="2 3" id="KW-0560">Oxidoreductase</keyword>
<organism evidence="3 4">
    <name type="scientific">Frankia alni (strain DSM 45986 / CECT 9034 / ACN14a)</name>
    <dbReference type="NCBI Taxonomy" id="326424"/>
    <lineage>
        <taxon>Bacteria</taxon>
        <taxon>Bacillati</taxon>
        <taxon>Actinomycetota</taxon>
        <taxon>Actinomycetes</taxon>
        <taxon>Frankiales</taxon>
        <taxon>Frankiaceae</taxon>
        <taxon>Frankia</taxon>
    </lineage>
</organism>
<dbReference type="InterPro" id="IPR001128">
    <property type="entry name" value="Cyt_P450"/>
</dbReference>
<dbReference type="PRINTS" id="PR00359">
    <property type="entry name" value="BP450"/>
</dbReference>
<dbReference type="STRING" id="326424.FRAAL5490"/>
<dbReference type="HOGENOM" id="CLU_033716_0_1_11"/>
<evidence type="ECO:0000256" key="2">
    <source>
        <dbReference type="RuleBase" id="RU000461"/>
    </source>
</evidence>
<evidence type="ECO:0000313" key="3">
    <source>
        <dbReference type="EMBL" id="CAJ64123.1"/>
    </source>
</evidence>
<dbReference type="PANTHER" id="PTHR46696:SF6">
    <property type="entry name" value="P450, PUTATIVE (EUROFUNG)-RELATED"/>
    <property type="match status" value="1"/>
</dbReference>
<dbReference type="EC" id="1.14.15.1" evidence="3"/>
<dbReference type="GO" id="GO:0020037">
    <property type="term" value="F:heme binding"/>
    <property type="evidence" value="ECO:0007669"/>
    <property type="project" value="InterPro"/>
</dbReference>
<dbReference type="GO" id="GO:0018683">
    <property type="term" value="F:camphor 5-monooxygenase activity"/>
    <property type="evidence" value="ECO:0007669"/>
    <property type="project" value="UniProtKB-EC"/>
</dbReference>
<dbReference type="eggNOG" id="COG2124">
    <property type="taxonomic scope" value="Bacteria"/>
</dbReference>
<keyword evidence="2" id="KW-0479">Metal-binding</keyword>
<dbReference type="CDD" id="cd11035">
    <property type="entry name" value="P450cam-like"/>
    <property type="match status" value="1"/>
</dbReference>
<dbReference type="PANTHER" id="PTHR46696">
    <property type="entry name" value="P450, PUTATIVE (EUROFUNG)-RELATED"/>
    <property type="match status" value="1"/>
</dbReference>
<dbReference type="PRINTS" id="PR00385">
    <property type="entry name" value="P450"/>
</dbReference>
<dbReference type="KEGG" id="fal:FRAAL5490"/>
<dbReference type="Proteomes" id="UP000000657">
    <property type="component" value="Chromosome"/>
</dbReference>
<dbReference type="InterPro" id="IPR036396">
    <property type="entry name" value="Cyt_P450_sf"/>
</dbReference>
<dbReference type="InterPro" id="IPR002397">
    <property type="entry name" value="Cyt_P450_B"/>
</dbReference>
<protein>
    <submittedName>
        <fullName evidence="3">Cytochrome P450</fullName>
        <ecNumber evidence="3">1.14.15.1</ecNumber>
    </submittedName>
</protein>
<dbReference type="EMBL" id="CT573213">
    <property type="protein sequence ID" value="CAJ64123.1"/>
    <property type="molecule type" value="Genomic_DNA"/>
</dbReference>
<dbReference type="AlphaFoldDB" id="Q0REI7"/>
<keyword evidence="2" id="KW-0349">Heme</keyword>
<evidence type="ECO:0000256" key="1">
    <source>
        <dbReference type="ARBA" id="ARBA00010617"/>
    </source>
</evidence>
<accession>Q0REI7</accession>
<keyword evidence="4" id="KW-1185">Reference proteome</keyword>
<sequence>MTHKRDMRHSASHAWNESWVTRRAGERVEGTAMTDDRNNEKVTLSNLPIARDRDAAWRQLREHGRTVLLDGGLAATDVETVETVLRQPAIFSSKKAFDVLGSPLPLVPIAFDPPDQTRYRRILQPFFSPRAIRPLEDELRRQIVEIVEPLVRRGSCEYVSEVAGIFPVQVFLTLFGLPLEMRDQFIEWKDAILGLSDPSGNTALDEAATEAAMATALGLFSYLADLVPARRGVAGDDVLSQLLCLEGDEALTDEEAVGLCFLFVLAGLDTVVDALSFGTDRLIRNPDRRREIVDDPALIPAAIEELLRLDPPAPFVPRVTTEQTVLDGRTLPAGTRVTTNLAAANRDPARHPDPYTVNFHRGESPHLSFGAGVHRCLGSHLARLEMRLVFEEWHRLIPDYDLAPGASPQVKWPRGTLGLDALPLVFPASAPAAGAGGQAS</sequence>
<dbReference type="GO" id="GO:0005506">
    <property type="term" value="F:iron ion binding"/>
    <property type="evidence" value="ECO:0007669"/>
    <property type="project" value="InterPro"/>
</dbReference>
<comment type="similarity">
    <text evidence="1 2">Belongs to the cytochrome P450 family.</text>
</comment>
<dbReference type="Pfam" id="PF00067">
    <property type="entry name" value="p450"/>
    <property type="match status" value="1"/>
</dbReference>
<name>Q0REI7_FRAAA</name>
<reference evidence="3 4" key="1">
    <citation type="journal article" date="2007" name="Genome Res.">
        <title>Genome characteristics of facultatively symbiotic Frankia sp. strains reflect host range and host plant biogeography.</title>
        <authorList>
            <person name="Normand P."/>
            <person name="Lapierre P."/>
            <person name="Tisa L.S."/>
            <person name="Gogarten J.P."/>
            <person name="Alloisio N."/>
            <person name="Bagnarol E."/>
            <person name="Bassi C.A."/>
            <person name="Berry A.M."/>
            <person name="Bickhart D.M."/>
            <person name="Choisne N."/>
            <person name="Couloux A."/>
            <person name="Cournoyer B."/>
            <person name="Cruveiller S."/>
            <person name="Daubin V."/>
            <person name="Demange N."/>
            <person name="Francino M.P."/>
            <person name="Goltsman E."/>
            <person name="Huang Y."/>
            <person name="Kopp O.R."/>
            <person name="Labarre L."/>
            <person name="Lapidus A."/>
            <person name="Lavire C."/>
            <person name="Marechal J."/>
            <person name="Martinez M."/>
            <person name="Mastronunzio J.E."/>
            <person name="Mullin B.C."/>
            <person name="Niemann J."/>
            <person name="Pujic P."/>
            <person name="Rawnsley T."/>
            <person name="Rouy Z."/>
            <person name="Schenowitz C."/>
            <person name="Sellstedt A."/>
            <person name="Tavares F."/>
            <person name="Tomkins J.P."/>
            <person name="Vallenet D."/>
            <person name="Valverde C."/>
            <person name="Wall L.G."/>
            <person name="Wang Y."/>
            <person name="Medigue C."/>
            <person name="Benson D.R."/>
        </authorList>
    </citation>
    <scope>NUCLEOTIDE SEQUENCE [LARGE SCALE GENOMIC DNA]</scope>
    <source>
        <strain evidence="4">DSM 45986 / CECT 9034 / ACN14a</strain>
    </source>
</reference>
<proteinExistence type="inferred from homology"/>
<dbReference type="Gene3D" id="1.10.630.10">
    <property type="entry name" value="Cytochrome P450"/>
    <property type="match status" value="1"/>
</dbReference>
<keyword evidence="2" id="KW-0408">Iron</keyword>
<dbReference type="SUPFAM" id="SSF48264">
    <property type="entry name" value="Cytochrome P450"/>
    <property type="match status" value="1"/>
</dbReference>
<keyword evidence="2" id="KW-0503">Monooxygenase</keyword>
<dbReference type="PROSITE" id="PS00086">
    <property type="entry name" value="CYTOCHROME_P450"/>
    <property type="match status" value="1"/>
</dbReference>